<comment type="caution">
    <text evidence="2">The sequence shown here is derived from an EMBL/GenBank/DDBJ whole genome shotgun (WGS) entry which is preliminary data.</text>
</comment>
<feature type="region of interest" description="Disordered" evidence="1">
    <location>
        <begin position="285"/>
        <end position="350"/>
    </location>
</feature>
<feature type="compositionally biased region" description="Low complexity" evidence="1">
    <location>
        <begin position="308"/>
        <end position="321"/>
    </location>
</feature>
<feature type="region of interest" description="Disordered" evidence="1">
    <location>
        <begin position="155"/>
        <end position="239"/>
    </location>
</feature>
<evidence type="ECO:0000313" key="2">
    <source>
        <dbReference type="EMBL" id="KAJ7075583.1"/>
    </source>
</evidence>
<feature type="compositionally biased region" description="Polar residues" evidence="1">
    <location>
        <begin position="203"/>
        <end position="216"/>
    </location>
</feature>
<gene>
    <name evidence="2" type="ORF">B0H15DRAFT_1010387</name>
</gene>
<feature type="compositionally biased region" description="Basic and acidic residues" evidence="1">
    <location>
        <begin position="415"/>
        <end position="424"/>
    </location>
</feature>
<sequence length="424" mass="46776">MTKYRRFQSEEDFFVGQILWCDHGDREIIDASSRSNYWDSGSGTWGKIRPCLVVAVQMDSATIDVAPFSSFSAEIDSPHRWHPGWMPLDDPVFPIHRKGSKSIWMGGPRSVDMLLDDDKMYQTTTDMNHSKQPYVAMNITHYRERREAYKKIILKTYGERQPKPRKKSGVDRSSASQVARHGMSQIPPTMSGQQGGLQGQPQFLSTNQHPQNYNTGQQRQQQWQSVPISPLNQPQQNPWPGAYNLTIAFAQTNYPQTPYAGNFGGNNPNASTNAGYPPTAYNGPGGFGGNGNNSTNYPQAPFAGHLGGNNPNTPNTGYPPTAYNGPGGFGGNGTTSNSVADPPNPAPRHRHRATVAADLWFMRDVNCAARRAQDERPTATTGDARRRGEARSRRRAPASGLQRSAELEQQEDAGAEGRADTLRV</sequence>
<name>A0AAD6TPS0_9AGAR</name>
<dbReference type="AlphaFoldDB" id="A0AAD6TPS0"/>
<organism evidence="2 3">
    <name type="scientific">Mycena belliarum</name>
    <dbReference type="NCBI Taxonomy" id="1033014"/>
    <lineage>
        <taxon>Eukaryota</taxon>
        <taxon>Fungi</taxon>
        <taxon>Dikarya</taxon>
        <taxon>Basidiomycota</taxon>
        <taxon>Agaricomycotina</taxon>
        <taxon>Agaricomycetes</taxon>
        <taxon>Agaricomycetidae</taxon>
        <taxon>Agaricales</taxon>
        <taxon>Marasmiineae</taxon>
        <taxon>Mycenaceae</taxon>
        <taxon>Mycena</taxon>
    </lineage>
</organism>
<feature type="compositionally biased region" description="Polar residues" evidence="1">
    <location>
        <begin position="225"/>
        <end position="238"/>
    </location>
</feature>
<feature type="compositionally biased region" description="Basic and acidic residues" evidence="1">
    <location>
        <begin position="371"/>
        <end position="391"/>
    </location>
</feature>
<accession>A0AAD6TPS0</accession>
<feature type="region of interest" description="Disordered" evidence="1">
    <location>
        <begin position="371"/>
        <end position="424"/>
    </location>
</feature>
<evidence type="ECO:0000256" key="1">
    <source>
        <dbReference type="SAM" id="MobiDB-lite"/>
    </source>
</evidence>
<dbReference type="Proteomes" id="UP001222325">
    <property type="component" value="Unassembled WGS sequence"/>
</dbReference>
<protein>
    <submittedName>
        <fullName evidence="2">Uncharacterized protein</fullName>
    </submittedName>
</protein>
<keyword evidence="3" id="KW-1185">Reference proteome</keyword>
<dbReference type="EMBL" id="JARJCN010000092">
    <property type="protein sequence ID" value="KAJ7075583.1"/>
    <property type="molecule type" value="Genomic_DNA"/>
</dbReference>
<proteinExistence type="predicted"/>
<evidence type="ECO:0000313" key="3">
    <source>
        <dbReference type="Proteomes" id="UP001222325"/>
    </source>
</evidence>
<reference evidence="2" key="1">
    <citation type="submission" date="2023-03" db="EMBL/GenBank/DDBJ databases">
        <title>Massive genome expansion in bonnet fungi (Mycena s.s.) driven by repeated elements and novel gene families across ecological guilds.</title>
        <authorList>
            <consortium name="Lawrence Berkeley National Laboratory"/>
            <person name="Harder C.B."/>
            <person name="Miyauchi S."/>
            <person name="Viragh M."/>
            <person name="Kuo A."/>
            <person name="Thoen E."/>
            <person name="Andreopoulos B."/>
            <person name="Lu D."/>
            <person name="Skrede I."/>
            <person name="Drula E."/>
            <person name="Henrissat B."/>
            <person name="Morin E."/>
            <person name="Kohler A."/>
            <person name="Barry K."/>
            <person name="LaButti K."/>
            <person name="Morin E."/>
            <person name="Salamov A."/>
            <person name="Lipzen A."/>
            <person name="Mereny Z."/>
            <person name="Hegedus B."/>
            <person name="Baldrian P."/>
            <person name="Stursova M."/>
            <person name="Weitz H."/>
            <person name="Taylor A."/>
            <person name="Grigoriev I.V."/>
            <person name="Nagy L.G."/>
            <person name="Martin F."/>
            <person name="Kauserud H."/>
        </authorList>
    </citation>
    <scope>NUCLEOTIDE SEQUENCE</scope>
    <source>
        <strain evidence="2">CBHHK173m</strain>
    </source>
</reference>